<dbReference type="PANTHER" id="PTHR34406:SF1">
    <property type="entry name" value="PROTEIN YCEI"/>
    <property type="match status" value="1"/>
</dbReference>
<evidence type="ECO:0000259" key="2">
    <source>
        <dbReference type="SMART" id="SM00867"/>
    </source>
</evidence>
<proteinExistence type="predicted"/>
<evidence type="ECO:0000256" key="1">
    <source>
        <dbReference type="SAM" id="SignalP"/>
    </source>
</evidence>
<dbReference type="InterPro" id="IPR007372">
    <property type="entry name" value="Lipid/polyisoprenoid-bd_YceI"/>
</dbReference>
<accession>A0A2W1MYK9</accession>
<evidence type="ECO:0000313" key="3">
    <source>
        <dbReference type="EMBL" id="PZE17269.1"/>
    </source>
</evidence>
<dbReference type="RefSeq" id="WP_111062794.1">
    <property type="nucleotide sequence ID" value="NZ_JBHUCU010000016.1"/>
</dbReference>
<feature type="signal peptide" evidence="1">
    <location>
        <begin position="1"/>
        <end position="21"/>
    </location>
</feature>
<name>A0A2W1MYK9_9FLAO</name>
<dbReference type="OrthoDB" id="951410at2"/>
<reference evidence="3 4" key="1">
    <citation type="submission" date="2018-06" db="EMBL/GenBank/DDBJ databases">
        <title>The draft genome sequence of Crocinitomix sp. SM1701.</title>
        <authorList>
            <person name="Zhang X."/>
        </authorList>
    </citation>
    <scope>NUCLEOTIDE SEQUENCE [LARGE SCALE GENOMIC DNA]</scope>
    <source>
        <strain evidence="3 4">SM1701</strain>
    </source>
</reference>
<comment type="caution">
    <text evidence="3">The sequence shown here is derived from an EMBL/GenBank/DDBJ whole genome shotgun (WGS) entry which is preliminary data.</text>
</comment>
<evidence type="ECO:0000313" key="4">
    <source>
        <dbReference type="Proteomes" id="UP000249248"/>
    </source>
</evidence>
<dbReference type="Pfam" id="PF04264">
    <property type="entry name" value="YceI"/>
    <property type="match status" value="1"/>
</dbReference>
<dbReference type="SMART" id="SM00867">
    <property type="entry name" value="YceI"/>
    <property type="match status" value="1"/>
</dbReference>
<dbReference type="AlphaFoldDB" id="A0A2W1MYK9"/>
<dbReference type="Proteomes" id="UP000249248">
    <property type="component" value="Unassembled WGS sequence"/>
</dbReference>
<keyword evidence="1" id="KW-0732">Signal</keyword>
<dbReference type="InterPro" id="IPR036761">
    <property type="entry name" value="TTHA0802/YceI-like_sf"/>
</dbReference>
<gene>
    <name evidence="3" type="ORF">DNU06_08320</name>
</gene>
<keyword evidence="4" id="KW-1185">Reference proteome</keyword>
<sequence>MKKLILSAFTLALLVSSCNNNGEKVDAKDAENVEVIETESTVTLSTIDEASTIEWFASHLGGVAPRFGKIGIQSAEVLVNNGELSNATVIIDLNTLTVENFEGDEEQTNKLTGHLKSADFFNVEVNPTAKFELTSIADGDDTYNSKVTGNLTILDSTKSISFLANISSSNEAVSIQSQKFAIDRTNWGMLYHVEGSEGVPTDYLISNEVGFIISVNVK</sequence>
<dbReference type="PANTHER" id="PTHR34406">
    <property type="entry name" value="PROTEIN YCEI"/>
    <property type="match status" value="1"/>
</dbReference>
<feature type="chain" id="PRO_5015850564" description="Lipid/polyisoprenoid-binding YceI-like domain-containing protein" evidence="1">
    <location>
        <begin position="22"/>
        <end position="218"/>
    </location>
</feature>
<dbReference type="SUPFAM" id="SSF101874">
    <property type="entry name" value="YceI-like"/>
    <property type="match status" value="1"/>
</dbReference>
<organism evidence="3 4">
    <name type="scientific">Putridiphycobacter roseus</name>
    <dbReference type="NCBI Taxonomy" id="2219161"/>
    <lineage>
        <taxon>Bacteria</taxon>
        <taxon>Pseudomonadati</taxon>
        <taxon>Bacteroidota</taxon>
        <taxon>Flavobacteriia</taxon>
        <taxon>Flavobacteriales</taxon>
        <taxon>Crocinitomicaceae</taxon>
        <taxon>Putridiphycobacter</taxon>
    </lineage>
</organism>
<dbReference type="Gene3D" id="2.40.128.110">
    <property type="entry name" value="Lipid/polyisoprenoid-binding, YceI-like"/>
    <property type="match status" value="1"/>
</dbReference>
<dbReference type="PROSITE" id="PS51257">
    <property type="entry name" value="PROKAR_LIPOPROTEIN"/>
    <property type="match status" value="1"/>
</dbReference>
<protein>
    <recommendedName>
        <fullName evidence="2">Lipid/polyisoprenoid-binding YceI-like domain-containing protein</fullName>
    </recommendedName>
</protein>
<feature type="domain" description="Lipid/polyisoprenoid-binding YceI-like" evidence="2">
    <location>
        <begin position="44"/>
        <end position="218"/>
    </location>
</feature>
<dbReference type="EMBL" id="QKSB01000004">
    <property type="protein sequence ID" value="PZE17269.1"/>
    <property type="molecule type" value="Genomic_DNA"/>
</dbReference>